<dbReference type="PANTHER" id="PTHR13414">
    <property type="entry name" value="HUEL-CATION TRANSPORTER"/>
    <property type="match status" value="1"/>
</dbReference>
<feature type="domain" description="Cation efflux protein transmembrane" evidence="15">
    <location>
        <begin position="265"/>
        <end position="431"/>
    </location>
</feature>
<evidence type="ECO:0000256" key="13">
    <source>
        <dbReference type="SAM" id="MobiDB-lite"/>
    </source>
</evidence>
<dbReference type="InterPro" id="IPR037129">
    <property type="entry name" value="XPA_sf"/>
</dbReference>
<dbReference type="InterPro" id="IPR027469">
    <property type="entry name" value="Cation_efflux_TMD_sf"/>
</dbReference>
<evidence type="ECO:0000256" key="9">
    <source>
        <dbReference type="ARBA" id="ARBA00023065"/>
    </source>
</evidence>
<dbReference type="GO" id="GO:0005783">
    <property type="term" value="C:endoplasmic reticulum"/>
    <property type="evidence" value="ECO:0007669"/>
    <property type="project" value="UniProtKB-SubCell"/>
</dbReference>
<sequence>MMKSSLPVRPVIMIVSHMSTAMQIPGSHGAWKRLGMLCLECQAKRFHMSAEKYSNKYLTFMPNTFMKNASRVMSSSSDQSADDSSEGKSDKSKMSKLKDVIDTIVKVQPTLKMRHKIDISQSYYDNIYVTPLRAMKEYLLESSDLYDLPRIRRRSPYPERGAITVYLQKDVERIALNKWGSLEKLMAEKKRRELIDKSRNRYLFIEKKAKREYRETHYGQQEEQAYYFNPAGSSLDKQSIFKLGSGKVVLYAVVVCGHGCVQDHIIILAIGIHQSLKEPDMEHPYGWMTFRNVSSLISGVGIFFLGTGLSVYHGLQGLLHPEQMESLFWAMAILMGSFFSEGATLLIAFNQVRQRSKAQNMGLIEYILRGQDPSTNVVLLEDLAAVMGVTIALSCMGITHFTGSPVPDAIGSLLIGSLLGGVASFIIYTNSIALVGRSIPMDKKQELMRELESDRMIRTLHDVKATDMGGSYVRFKAEVDFDGRELTRYYLESHDLEAILKEVKEFTTVEEMEAFMLYHGENIVDTLGIHVDRIEKNLKKKHPEVRHVDLEQL</sequence>
<keyword evidence="3" id="KW-0813">Transport</keyword>
<organism evidence="16 17">
    <name type="scientific">Paralvinella palmiformis</name>
    <dbReference type="NCBI Taxonomy" id="53620"/>
    <lineage>
        <taxon>Eukaryota</taxon>
        <taxon>Metazoa</taxon>
        <taxon>Spiralia</taxon>
        <taxon>Lophotrochozoa</taxon>
        <taxon>Annelida</taxon>
        <taxon>Polychaeta</taxon>
        <taxon>Sedentaria</taxon>
        <taxon>Canalipalpata</taxon>
        <taxon>Terebellida</taxon>
        <taxon>Terebelliformia</taxon>
        <taxon>Alvinellidae</taxon>
        <taxon>Paralvinella</taxon>
    </lineage>
</organism>
<dbReference type="InterPro" id="IPR040177">
    <property type="entry name" value="SLC30A9"/>
</dbReference>
<dbReference type="Gene3D" id="1.20.1510.10">
    <property type="entry name" value="Cation efflux protein transmembrane domain"/>
    <property type="match status" value="1"/>
</dbReference>
<dbReference type="GO" id="GO:0006882">
    <property type="term" value="P:intracellular zinc ion homeostasis"/>
    <property type="evidence" value="ECO:0007669"/>
    <property type="project" value="TreeGrafter"/>
</dbReference>
<comment type="subcellular location">
    <subcellularLocation>
        <location evidence="2">Membrane</location>
        <topology evidence="2">Multi-pass membrane protein</topology>
    </subcellularLocation>
    <subcellularLocation>
        <location evidence="1">Nucleus</location>
    </subcellularLocation>
</comment>
<keyword evidence="11" id="KW-0539">Nucleus</keyword>
<evidence type="ECO:0000313" key="16">
    <source>
        <dbReference type="EMBL" id="KAK2163153.1"/>
    </source>
</evidence>
<dbReference type="Gene3D" id="3.90.530.10">
    <property type="entry name" value="XPA C-terminal domain"/>
    <property type="match status" value="1"/>
</dbReference>
<evidence type="ECO:0000256" key="8">
    <source>
        <dbReference type="ARBA" id="ARBA00022989"/>
    </source>
</evidence>
<protein>
    <recommendedName>
        <fullName evidence="15">Cation efflux protein transmembrane domain-containing protein</fullName>
    </recommendedName>
</protein>
<feature type="transmembrane region" description="Helical" evidence="14">
    <location>
        <begin position="383"/>
        <end position="403"/>
    </location>
</feature>
<evidence type="ECO:0000256" key="1">
    <source>
        <dbReference type="ARBA" id="ARBA00004123"/>
    </source>
</evidence>
<dbReference type="GO" id="GO:0005634">
    <property type="term" value="C:nucleus"/>
    <property type="evidence" value="ECO:0007669"/>
    <property type="project" value="UniProtKB-SubCell"/>
</dbReference>
<evidence type="ECO:0000313" key="17">
    <source>
        <dbReference type="Proteomes" id="UP001208570"/>
    </source>
</evidence>
<keyword evidence="4" id="KW-0050">Antiport</keyword>
<dbReference type="AlphaFoldDB" id="A0AAD9K323"/>
<evidence type="ECO:0000256" key="7">
    <source>
        <dbReference type="ARBA" id="ARBA00022906"/>
    </source>
</evidence>
<keyword evidence="17" id="KW-1185">Reference proteome</keyword>
<keyword evidence="9" id="KW-0406">Ion transport</keyword>
<evidence type="ECO:0000256" key="11">
    <source>
        <dbReference type="ARBA" id="ARBA00023242"/>
    </source>
</evidence>
<evidence type="ECO:0000256" key="3">
    <source>
        <dbReference type="ARBA" id="ARBA00022448"/>
    </source>
</evidence>
<comment type="catalytic activity">
    <reaction evidence="12">
        <text>Zn(2+)(in) + 2 H(+)(out) = Zn(2+)(out) + 2 H(+)(in)</text>
        <dbReference type="Rhea" id="RHEA:72627"/>
        <dbReference type="ChEBI" id="CHEBI:15378"/>
        <dbReference type="ChEBI" id="CHEBI:29105"/>
    </reaction>
</comment>
<keyword evidence="8 14" id="KW-1133">Transmembrane helix</keyword>
<evidence type="ECO:0000256" key="5">
    <source>
        <dbReference type="ARBA" id="ARBA00022692"/>
    </source>
</evidence>
<accession>A0AAD9K323</accession>
<feature type="transmembrane region" description="Helical" evidence="14">
    <location>
        <begin position="409"/>
        <end position="435"/>
    </location>
</feature>
<proteinExistence type="predicted"/>
<evidence type="ECO:0000256" key="2">
    <source>
        <dbReference type="ARBA" id="ARBA00004141"/>
    </source>
</evidence>
<keyword evidence="10 14" id="KW-0472">Membrane</keyword>
<evidence type="ECO:0000256" key="6">
    <source>
        <dbReference type="ARBA" id="ARBA00022833"/>
    </source>
</evidence>
<dbReference type="PANTHER" id="PTHR13414:SF9">
    <property type="entry name" value="PROTON-COUPLED ZINC ANTIPORTER SLC30A9, MITOCHONDRIAL"/>
    <property type="match status" value="1"/>
</dbReference>
<reference evidence="16" key="1">
    <citation type="journal article" date="2023" name="Mol. Biol. Evol.">
        <title>Third-Generation Sequencing Reveals the Adaptive Role of the Epigenome in Three Deep-Sea Polychaetes.</title>
        <authorList>
            <person name="Perez M."/>
            <person name="Aroh O."/>
            <person name="Sun Y."/>
            <person name="Lan Y."/>
            <person name="Juniper S.K."/>
            <person name="Young C.R."/>
            <person name="Angers B."/>
            <person name="Qian P.Y."/>
        </authorList>
    </citation>
    <scope>NUCLEOTIDE SEQUENCE</scope>
    <source>
        <strain evidence="16">P08H-3</strain>
    </source>
</reference>
<name>A0AAD9K323_9ANNE</name>
<keyword evidence="5 14" id="KW-0812">Transmembrane</keyword>
<comment type="caution">
    <text evidence="16">The sequence shown here is derived from an EMBL/GenBank/DDBJ whole genome shotgun (WGS) entry which is preliminary data.</text>
</comment>
<evidence type="ECO:0000256" key="12">
    <source>
        <dbReference type="ARBA" id="ARBA00048349"/>
    </source>
</evidence>
<evidence type="ECO:0000256" key="14">
    <source>
        <dbReference type="SAM" id="Phobius"/>
    </source>
</evidence>
<keyword evidence="6" id="KW-0862">Zinc</keyword>
<dbReference type="CDD" id="cd21078">
    <property type="entry name" value="NTD_ZNT9"/>
    <property type="match status" value="1"/>
</dbReference>
<feature type="region of interest" description="Disordered" evidence="13">
    <location>
        <begin position="71"/>
        <end position="94"/>
    </location>
</feature>
<feature type="compositionally biased region" description="Basic and acidic residues" evidence="13">
    <location>
        <begin position="85"/>
        <end position="94"/>
    </location>
</feature>
<dbReference type="Proteomes" id="UP001208570">
    <property type="component" value="Unassembled WGS sequence"/>
</dbReference>
<dbReference type="InterPro" id="IPR009061">
    <property type="entry name" value="DNA-bd_dom_put_sf"/>
</dbReference>
<keyword evidence="7" id="KW-0864">Zinc transport</keyword>
<gene>
    <name evidence="16" type="ORF">LSH36_84g00079</name>
</gene>
<evidence type="ECO:0000256" key="10">
    <source>
        <dbReference type="ARBA" id="ARBA00023136"/>
    </source>
</evidence>
<dbReference type="SUPFAM" id="SSF46955">
    <property type="entry name" value="Putative DNA-binding domain"/>
    <property type="match status" value="1"/>
</dbReference>
<dbReference type="EMBL" id="JAODUP010000084">
    <property type="protein sequence ID" value="KAK2163153.1"/>
    <property type="molecule type" value="Genomic_DNA"/>
</dbReference>
<feature type="transmembrane region" description="Helical" evidence="14">
    <location>
        <begin position="293"/>
        <end position="315"/>
    </location>
</feature>
<feature type="transmembrane region" description="Helical" evidence="14">
    <location>
        <begin position="327"/>
        <end position="349"/>
    </location>
</feature>
<dbReference type="GO" id="GO:0031966">
    <property type="term" value="C:mitochondrial membrane"/>
    <property type="evidence" value="ECO:0007669"/>
    <property type="project" value="UniProtKB-SubCell"/>
</dbReference>
<dbReference type="InterPro" id="IPR058533">
    <property type="entry name" value="Cation_efflux_TM"/>
</dbReference>
<dbReference type="GO" id="GO:0008324">
    <property type="term" value="F:monoatomic cation transmembrane transporter activity"/>
    <property type="evidence" value="ECO:0007669"/>
    <property type="project" value="InterPro"/>
</dbReference>
<evidence type="ECO:0000259" key="15">
    <source>
        <dbReference type="Pfam" id="PF01545"/>
    </source>
</evidence>
<evidence type="ECO:0000256" key="4">
    <source>
        <dbReference type="ARBA" id="ARBA00022449"/>
    </source>
</evidence>
<dbReference type="GO" id="GO:0015297">
    <property type="term" value="F:antiporter activity"/>
    <property type="evidence" value="ECO:0007669"/>
    <property type="project" value="UniProtKB-KW"/>
</dbReference>
<dbReference type="GO" id="GO:0006829">
    <property type="term" value="P:zinc ion transport"/>
    <property type="evidence" value="ECO:0007669"/>
    <property type="project" value="UniProtKB-KW"/>
</dbReference>
<feature type="transmembrane region" description="Helical" evidence="14">
    <location>
        <begin position="248"/>
        <end position="272"/>
    </location>
</feature>
<dbReference type="Pfam" id="PF01545">
    <property type="entry name" value="Cation_efflux"/>
    <property type="match status" value="1"/>
</dbReference>
<dbReference type="SUPFAM" id="SSF161111">
    <property type="entry name" value="Cation efflux protein transmembrane domain-like"/>
    <property type="match status" value="1"/>
</dbReference>